<dbReference type="AlphaFoldDB" id="A0A656HF88"/>
<evidence type="ECO:0000256" key="1">
    <source>
        <dbReference type="SAM" id="Phobius"/>
    </source>
</evidence>
<gene>
    <name evidence="2" type="ORF">Thini_2478</name>
</gene>
<reference evidence="3" key="1">
    <citation type="journal article" date="2011" name="Stand. Genomic Sci.">
        <title>Genome sequence of the filamentous, gliding Thiothrix nivea neotype strain (JP2(T)).</title>
        <authorList>
            <person name="Lapidus A."/>
            <person name="Nolan M."/>
            <person name="Lucas S."/>
            <person name="Glavina Del Rio T."/>
            <person name="Tice H."/>
            <person name="Cheng J.F."/>
            <person name="Tapia R."/>
            <person name="Han C."/>
            <person name="Goodwin L."/>
            <person name="Pitluck S."/>
            <person name="Liolios K."/>
            <person name="Pagani I."/>
            <person name="Ivanova N."/>
            <person name="Huntemann M."/>
            <person name="Mavromatis K."/>
            <person name="Mikhailova N."/>
            <person name="Pati A."/>
            <person name="Chen A."/>
            <person name="Palaniappan K."/>
            <person name="Land M."/>
            <person name="Brambilla E.M."/>
            <person name="Rohde M."/>
            <person name="Abt B."/>
            <person name="Verbarg S."/>
            <person name="Goker M."/>
            <person name="Bristow J."/>
            <person name="Eisen J.A."/>
            <person name="Markowitz V."/>
            <person name="Hugenholtz P."/>
            <person name="Kyrpides N.C."/>
            <person name="Klenk H.P."/>
            <person name="Woyke T."/>
        </authorList>
    </citation>
    <scope>NUCLEOTIDE SEQUENCE [LARGE SCALE GENOMIC DNA]</scope>
    <source>
        <strain evidence="3">ATCC 35100 / DSM 5205 / JP2</strain>
    </source>
</reference>
<keyword evidence="1" id="KW-0472">Membrane</keyword>
<keyword evidence="3" id="KW-1185">Reference proteome</keyword>
<dbReference type="EMBL" id="JH651384">
    <property type="protein sequence ID" value="EIJ35023.1"/>
    <property type="molecule type" value="Genomic_DNA"/>
</dbReference>
<feature type="transmembrane region" description="Helical" evidence="1">
    <location>
        <begin position="71"/>
        <end position="88"/>
    </location>
</feature>
<dbReference type="Proteomes" id="UP000005317">
    <property type="component" value="Unassembled WGS sequence"/>
</dbReference>
<dbReference type="RefSeq" id="WP_002708936.1">
    <property type="nucleotide sequence ID" value="NZ_JH651384.1"/>
</dbReference>
<evidence type="ECO:0000313" key="2">
    <source>
        <dbReference type="EMBL" id="EIJ35023.1"/>
    </source>
</evidence>
<organism evidence="2 3">
    <name type="scientific">Thiothrix nivea (strain ATCC 35100 / DSM 5205 / JP2)</name>
    <dbReference type="NCBI Taxonomy" id="870187"/>
    <lineage>
        <taxon>Bacteria</taxon>
        <taxon>Pseudomonadati</taxon>
        <taxon>Pseudomonadota</taxon>
        <taxon>Gammaproteobacteria</taxon>
        <taxon>Thiotrichales</taxon>
        <taxon>Thiotrichaceae</taxon>
        <taxon>Thiothrix</taxon>
    </lineage>
</organism>
<keyword evidence="1" id="KW-0812">Transmembrane</keyword>
<feature type="transmembrane region" description="Helical" evidence="1">
    <location>
        <begin position="40"/>
        <end position="59"/>
    </location>
</feature>
<sequence length="111" mass="12223">MNTDMQANNLATLNPATALPDMPRAQGKPEWGQVWKITRALLVVWAMAVWALLILLPGIDQISNVETATLHLPYMLIGLALVGAVVAAHSLRADRHLLWFLSVLLMLAGWM</sequence>
<evidence type="ECO:0000313" key="3">
    <source>
        <dbReference type="Proteomes" id="UP000005317"/>
    </source>
</evidence>
<protein>
    <submittedName>
        <fullName evidence="2">Uncharacterized protein</fullName>
    </submittedName>
</protein>
<feature type="transmembrane region" description="Helical" evidence="1">
    <location>
        <begin position="95"/>
        <end position="110"/>
    </location>
</feature>
<proteinExistence type="predicted"/>
<name>A0A656HF88_THINJ</name>
<accession>A0A656HF88</accession>
<keyword evidence="1" id="KW-1133">Transmembrane helix</keyword>